<sequence length="115" mass="13713">MKISFECECILLQKSMMLFLGKFASRRKDCDFIISDKKLDTNKPVFIIGKNSPYLKFPFNKQELIYTIEDFYSAMQIKHQENIEYIPSSFEDRLNDLLNKFKIDLTELIKNELKK</sequence>
<accession>A0A381DHR5</accession>
<keyword evidence="2" id="KW-1185">Reference proteome</keyword>
<organism evidence="1 2">
    <name type="scientific">Campylobacter sputorum subsp. sputorum</name>
    <dbReference type="NCBI Taxonomy" id="32024"/>
    <lineage>
        <taxon>Bacteria</taxon>
        <taxon>Pseudomonadati</taxon>
        <taxon>Campylobacterota</taxon>
        <taxon>Epsilonproteobacteria</taxon>
        <taxon>Campylobacterales</taxon>
        <taxon>Campylobacteraceae</taxon>
        <taxon>Campylobacter</taxon>
    </lineage>
</organism>
<proteinExistence type="predicted"/>
<dbReference type="AlphaFoldDB" id="A0A381DHR5"/>
<dbReference type="Proteomes" id="UP000254920">
    <property type="component" value="Unassembled WGS sequence"/>
</dbReference>
<gene>
    <name evidence="1" type="ORF">NCTC12475_00380</name>
</gene>
<protein>
    <submittedName>
        <fullName evidence="1">Ornithine carbamoyltransferase (OTCase)</fullName>
        <ecNumber evidence="1">2.1.3.3</ecNumber>
    </submittedName>
</protein>
<keyword evidence="1" id="KW-0808">Transferase</keyword>
<dbReference type="OrthoDB" id="5361883at2"/>
<dbReference type="GeneID" id="93090823"/>
<reference evidence="1 2" key="1">
    <citation type="submission" date="2018-06" db="EMBL/GenBank/DDBJ databases">
        <authorList>
            <consortium name="Pathogen Informatics"/>
            <person name="Doyle S."/>
        </authorList>
    </citation>
    <scope>NUCLEOTIDE SEQUENCE [LARGE SCALE GENOMIC DNA]</scope>
    <source>
        <strain evidence="1 2">NCTC12475</strain>
    </source>
</reference>
<dbReference type="EMBL" id="UFVD01000001">
    <property type="protein sequence ID" value="SUX10158.1"/>
    <property type="molecule type" value="Genomic_DNA"/>
</dbReference>
<evidence type="ECO:0000313" key="1">
    <source>
        <dbReference type="EMBL" id="SUX10158.1"/>
    </source>
</evidence>
<dbReference type="RefSeq" id="WP_089182640.1">
    <property type="nucleotide sequence ID" value="NZ_CP043427.1"/>
</dbReference>
<name>A0A381DHR5_9BACT</name>
<dbReference type="STRING" id="32024.GCA_000788295_00370"/>
<dbReference type="GO" id="GO:0004585">
    <property type="term" value="F:ornithine carbamoyltransferase activity"/>
    <property type="evidence" value="ECO:0007669"/>
    <property type="project" value="UniProtKB-EC"/>
</dbReference>
<dbReference type="EC" id="2.1.3.3" evidence="1"/>
<evidence type="ECO:0000313" key="2">
    <source>
        <dbReference type="Proteomes" id="UP000254920"/>
    </source>
</evidence>